<sequence>MASPAVVVPNGIAATAVHATEGTVQPSTGSDNAPPASPTGSLSAKRKRGDGPLALADQPASANGVASNPPAPTKIDKSRLQDCFTVLQRHDTTPSLLSRSISGIIPSIEPQAKRQKSEDSEPTLSIADKVAKGAYEDVETIVADVRASIQTQLAELSREEDGSGDVGAKNEKAIAETINFAQRVYDLFKRELNYPTPRPTPEVLQSLADFSTLQSNASGNVMLTVYGEAPRYRPLYSSLQQGAQPLREKGLPLGVKTTKALPYTFPMPADKARKPKTLGELFPPPRNLQSLQPPKAPKSSTRGVHVGWHRPELTEKSKYRVGSYFSQSISTGRWLDYSNAAPPQQIMTKQRERAMSLAGNKPSITELEASEMESLFRGAFSSFAPSKDDSAAMVSSGLVSQTIWWQKHGKRSFDRLVEGDGTDEDETPKEANAIPPADIDEKLIENAIENWDDSLVDPSLEQACLQGAKTQEEKDTDDILQQVSDMIQTLVSYQKNRNLTLPSAAVQSRYAADPAHSDMLTNGSPVQPDEEETATYDALKAQLSLIVQSLPPYAVARLNSDKLDELNISMRMEVKTDEYRGSMDEDEAAARARMASQAVAQPARPSSHRASGSYGQPYQNNRAPVANAQYYGGAQTPVRPGPMQRPPQSMPPAYNQRPPGYRQPNQYTKAAYNAQAAQGQPAYGQAGAYGTPPQNRQQFPQHAGYSNVGTPNTQPRFSAYQPSAQTPNMAQHSYQPQHQQGTPTHPQYNQYPNGAPPPRAVSSPHVPPQQPHMQPQHGFRPTGTPQQRQPSVSAQQPNLANPQARGYPQQGPMMPHQQHQVAGKAGSPAQFHNANQVEQAMHQGRVGPPTRASISAGHAAVPDMGAGTLGVASPGPTPHPQLGPASSASPIVNGGAAAPPTNGALPVASRGV</sequence>
<accession>A0A9P8Y3R2</accession>
<feature type="compositionally biased region" description="Low complexity" evidence="1">
    <location>
        <begin position="591"/>
        <end position="601"/>
    </location>
</feature>
<feature type="domain" description="DUF7877" evidence="3">
    <location>
        <begin position="77"/>
        <end position="187"/>
    </location>
</feature>
<dbReference type="GeneID" id="70181257"/>
<feature type="compositionally biased region" description="Polar residues" evidence="1">
    <location>
        <begin position="608"/>
        <end position="622"/>
    </location>
</feature>
<feature type="compositionally biased region" description="Low complexity" evidence="1">
    <location>
        <begin position="735"/>
        <end position="747"/>
    </location>
</feature>
<evidence type="ECO:0000256" key="1">
    <source>
        <dbReference type="SAM" id="MobiDB-lite"/>
    </source>
</evidence>
<dbReference type="EMBL" id="JAGTJQ010000006">
    <property type="protein sequence ID" value="KAH7029178.1"/>
    <property type="molecule type" value="Genomic_DNA"/>
</dbReference>
<evidence type="ECO:0000259" key="3">
    <source>
        <dbReference type="Pfam" id="PF25289"/>
    </source>
</evidence>
<evidence type="ECO:0000259" key="2">
    <source>
        <dbReference type="Pfam" id="PF25009"/>
    </source>
</evidence>
<feature type="compositionally biased region" description="Low complexity" evidence="1">
    <location>
        <begin position="893"/>
        <end position="904"/>
    </location>
</feature>
<feature type="compositionally biased region" description="Pro residues" evidence="1">
    <location>
        <begin position="754"/>
        <end position="770"/>
    </location>
</feature>
<organism evidence="4 5">
    <name type="scientific">Microdochium trichocladiopsis</name>
    <dbReference type="NCBI Taxonomy" id="1682393"/>
    <lineage>
        <taxon>Eukaryota</taxon>
        <taxon>Fungi</taxon>
        <taxon>Dikarya</taxon>
        <taxon>Ascomycota</taxon>
        <taxon>Pezizomycotina</taxon>
        <taxon>Sordariomycetes</taxon>
        <taxon>Xylariomycetidae</taxon>
        <taxon>Xylariales</taxon>
        <taxon>Microdochiaceae</taxon>
        <taxon>Microdochium</taxon>
    </lineage>
</organism>
<feature type="region of interest" description="Disordered" evidence="1">
    <location>
        <begin position="18"/>
        <end position="77"/>
    </location>
</feature>
<proteinExistence type="predicted"/>
<feature type="compositionally biased region" description="Polar residues" evidence="1">
    <location>
        <begin position="287"/>
        <end position="302"/>
    </location>
</feature>
<feature type="compositionally biased region" description="Low complexity" evidence="1">
    <location>
        <begin position="808"/>
        <end position="820"/>
    </location>
</feature>
<reference evidence="4" key="1">
    <citation type="journal article" date="2021" name="Nat. Commun.">
        <title>Genetic determinants of endophytism in the Arabidopsis root mycobiome.</title>
        <authorList>
            <person name="Mesny F."/>
            <person name="Miyauchi S."/>
            <person name="Thiergart T."/>
            <person name="Pickel B."/>
            <person name="Atanasova L."/>
            <person name="Karlsson M."/>
            <person name="Huettel B."/>
            <person name="Barry K.W."/>
            <person name="Haridas S."/>
            <person name="Chen C."/>
            <person name="Bauer D."/>
            <person name="Andreopoulos W."/>
            <person name="Pangilinan J."/>
            <person name="LaButti K."/>
            <person name="Riley R."/>
            <person name="Lipzen A."/>
            <person name="Clum A."/>
            <person name="Drula E."/>
            <person name="Henrissat B."/>
            <person name="Kohler A."/>
            <person name="Grigoriev I.V."/>
            <person name="Martin F.M."/>
            <person name="Hacquard S."/>
        </authorList>
    </citation>
    <scope>NUCLEOTIDE SEQUENCE</scope>
    <source>
        <strain evidence="4">MPI-CAGE-CH-0230</strain>
    </source>
</reference>
<feature type="compositionally biased region" description="Pro residues" evidence="1">
    <location>
        <begin position="639"/>
        <end position="650"/>
    </location>
</feature>
<feature type="region of interest" description="Disordered" evidence="1">
    <location>
        <begin position="579"/>
        <end position="665"/>
    </location>
</feature>
<comment type="caution">
    <text evidence="4">The sequence shown here is derived from an EMBL/GenBank/DDBJ whole genome shotgun (WGS) entry which is preliminary data.</text>
</comment>
<gene>
    <name evidence="4" type="ORF">B0I36DRAFT_290617</name>
</gene>
<dbReference type="AlphaFoldDB" id="A0A9P8Y3R2"/>
<dbReference type="RefSeq" id="XP_046011466.1">
    <property type="nucleotide sequence ID" value="XM_046151711.1"/>
</dbReference>
<dbReference type="InterPro" id="IPR057199">
    <property type="entry name" value="DUF7877"/>
</dbReference>
<evidence type="ECO:0000313" key="4">
    <source>
        <dbReference type="EMBL" id="KAH7029178.1"/>
    </source>
</evidence>
<keyword evidence="5" id="KW-1185">Reference proteome</keyword>
<feature type="region of interest" description="Disordered" evidence="1">
    <location>
        <begin position="282"/>
        <end position="304"/>
    </location>
</feature>
<feature type="region of interest" description="Disordered" evidence="1">
    <location>
        <begin position="865"/>
        <end position="912"/>
    </location>
</feature>
<feature type="domain" description="DUF7785" evidence="2">
    <location>
        <begin position="473"/>
        <end position="574"/>
    </location>
</feature>
<dbReference type="Pfam" id="PF25009">
    <property type="entry name" value="DUF7785"/>
    <property type="match status" value="1"/>
</dbReference>
<dbReference type="InterPro" id="IPR056687">
    <property type="entry name" value="DUF7785"/>
</dbReference>
<evidence type="ECO:0000313" key="5">
    <source>
        <dbReference type="Proteomes" id="UP000756346"/>
    </source>
</evidence>
<feature type="compositionally biased region" description="Polar residues" evidence="1">
    <location>
        <begin position="22"/>
        <end position="31"/>
    </location>
</feature>
<feature type="compositionally biased region" description="Polar residues" evidence="1">
    <location>
        <begin position="707"/>
        <end position="734"/>
    </location>
</feature>
<dbReference type="Pfam" id="PF25289">
    <property type="entry name" value="DUF7877"/>
    <property type="match status" value="1"/>
</dbReference>
<dbReference type="OrthoDB" id="5354458at2759"/>
<feature type="compositionally biased region" description="Polar residues" evidence="1">
    <location>
        <begin position="783"/>
        <end position="801"/>
    </location>
</feature>
<dbReference type="Proteomes" id="UP000756346">
    <property type="component" value="Unassembled WGS sequence"/>
</dbReference>
<name>A0A9P8Y3R2_9PEZI</name>
<feature type="region of interest" description="Disordered" evidence="1">
    <location>
        <begin position="683"/>
        <end position="827"/>
    </location>
</feature>
<protein>
    <submittedName>
        <fullName evidence="4">Uncharacterized protein</fullName>
    </submittedName>
</protein>